<proteinExistence type="predicted"/>
<evidence type="ECO:0000313" key="4">
    <source>
        <dbReference type="Proteomes" id="UP000001072"/>
    </source>
</evidence>
<sequence length="475" mass="53326">MSMRSDPLLTRFIDPSNPTNTTKPSSTNPTPTTATTTTTSTTNLCLNLNSNQKINQSLHNPMNNITNYSNPIAFAHHNPSSHLYSVHLSRPLPITFHHPNPLCRSDLHQAWIDALPNELLVEIFKLLPSLDESLDLLSVSLVCRKWRAPAQSVLWKYLRFPNVECVTCFAEASKLRPDLAKLSRRLNFSTDEPEYLACLDADAVFTSMESLTGLERFEVTVPYASGELYDSLCEELSAAPIKEVLLSAEEGIGRRHVQASMRFPQITYLQLVRLGELGDLETLAEEWPSTSNLTELVLVNPDLPGEDLNFLLSYTRPTLKKLSIDFGDSAPDESQLTEEDVSEALIQSGGELEELVIIWPNVTYPFLNQAVSGLGKLRHLTIGGITCDDQMDRNCPASLISMTLHINVGFDPSKYFEKFWDPTFRRSNLSRYFIVTRKEEGLGDGMGWNDMMVGEWKECARKLKLTGIVMTGDFF</sequence>
<dbReference type="SUPFAM" id="SSF52047">
    <property type="entry name" value="RNI-like"/>
    <property type="match status" value="1"/>
</dbReference>
<evidence type="ECO:0000259" key="2">
    <source>
        <dbReference type="PROSITE" id="PS50181"/>
    </source>
</evidence>
<dbReference type="EMBL" id="GL883101">
    <property type="protein sequence ID" value="EGG08287.1"/>
    <property type="molecule type" value="Genomic_DNA"/>
</dbReference>
<accession>F4RHA4</accession>
<dbReference type="GeneID" id="18922538"/>
<evidence type="ECO:0000313" key="3">
    <source>
        <dbReference type="EMBL" id="EGG08287.1"/>
    </source>
</evidence>
<dbReference type="Proteomes" id="UP000001072">
    <property type="component" value="Unassembled WGS sequence"/>
</dbReference>
<evidence type="ECO:0000256" key="1">
    <source>
        <dbReference type="SAM" id="MobiDB-lite"/>
    </source>
</evidence>
<dbReference type="InterPro" id="IPR001810">
    <property type="entry name" value="F-box_dom"/>
</dbReference>
<reference evidence="4" key="1">
    <citation type="journal article" date="2011" name="Proc. Natl. Acad. Sci. U.S.A.">
        <title>Obligate biotrophy features unraveled by the genomic analysis of rust fungi.</title>
        <authorList>
            <person name="Duplessis S."/>
            <person name="Cuomo C.A."/>
            <person name="Lin Y.-C."/>
            <person name="Aerts A."/>
            <person name="Tisserant E."/>
            <person name="Veneault-Fourrey C."/>
            <person name="Joly D.L."/>
            <person name="Hacquard S."/>
            <person name="Amselem J."/>
            <person name="Cantarel B.L."/>
            <person name="Chiu R."/>
            <person name="Coutinho P.M."/>
            <person name="Feau N."/>
            <person name="Field M."/>
            <person name="Frey P."/>
            <person name="Gelhaye E."/>
            <person name="Goldberg J."/>
            <person name="Grabherr M.G."/>
            <person name="Kodira C.D."/>
            <person name="Kohler A."/>
            <person name="Kuees U."/>
            <person name="Lindquist E.A."/>
            <person name="Lucas S.M."/>
            <person name="Mago R."/>
            <person name="Mauceli E."/>
            <person name="Morin E."/>
            <person name="Murat C."/>
            <person name="Pangilinan J.L."/>
            <person name="Park R."/>
            <person name="Pearson M."/>
            <person name="Quesneville H."/>
            <person name="Rouhier N."/>
            <person name="Sakthikumar S."/>
            <person name="Salamov A.A."/>
            <person name="Schmutz J."/>
            <person name="Selles B."/>
            <person name="Shapiro H."/>
            <person name="Tanguay P."/>
            <person name="Tuskan G.A."/>
            <person name="Henrissat B."/>
            <person name="Van de Peer Y."/>
            <person name="Rouze P."/>
            <person name="Ellis J.G."/>
            <person name="Dodds P.N."/>
            <person name="Schein J.E."/>
            <person name="Zhong S."/>
            <person name="Hamelin R.C."/>
            <person name="Grigoriev I.V."/>
            <person name="Szabo L.J."/>
            <person name="Martin F."/>
        </authorList>
    </citation>
    <scope>NUCLEOTIDE SEQUENCE [LARGE SCALE GENOMIC DNA]</scope>
    <source>
        <strain evidence="4">98AG31 / pathotype 3-4-7</strain>
    </source>
</reference>
<feature type="region of interest" description="Disordered" evidence="1">
    <location>
        <begin position="1"/>
        <end position="39"/>
    </location>
</feature>
<dbReference type="InParanoid" id="F4RHA4"/>
<feature type="compositionally biased region" description="Low complexity" evidence="1">
    <location>
        <begin position="15"/>
        <end position="39"/>
    </location>
</feature>
<keyword evidence="4" id="KW-1185">Reference proteome</keyword>
<dbReference type="OrthoDB" id="2498397at2759"/>
<dbReference type="Gene3D" id="1.20.1280.50">
    <property type="match status" value="1"/>
</dbReference>
<dbReference type="SUPFAM" id="SSF81383">
    <property type="entry name" value="F-box domain"/>
    <property type="match status" value="1"/>
</dbReference>
<dbReference type="RefSeq" id="XP_007408485.1">
    <property type="nucleotide sequence ID" value="XM_007408423.1"/>
</dbReference>
<name>F4RHA4_MELLP</name>
<dbReference type="PROSITE" id="PS50181">
    <property type="entry name" value="FBOX"/>
    <property type="match status" value="1"/>
</dbReference>
<dbReference type="VEuPathDB" id="FungiDB:MELLADRAFT_105234"/>
<dbReference type="HOGENOM" id="CLU_575012_0_0_1"/>
<gene>
    <name evidence="3" type="ORF">MELLADRAFT_105234</name>
</gene>
<dbReference type="Pfam" id="PF12937">
    <property type="entry name" value="F-box-like"/>
    <property type="match status" value="1"/>
</dbReference>
<dbReference type="KEGG" id="mlr:MELLADRAFT_105234"/>
<organism evidence="4">
    <name type="scientific">Melampsora larici-populina (strain 98AG31 / pathotype 3-4-7)</name>
    <name type="common">Poplar leaf rust fungus</name>
    <dbReference type="NCBI Taxonomy" id="747676"/>
    <lineage>
        <taxon>Eukaryota</taxon>
        <taxon>Fungi</taxon>
        <taxon>Dikarya</taxon>
        <taxon>Basidiomycota</taxon>
        <taxon>Pucciniomycotina</taxon>
        <taxon>Pucciniomycetes</taxon>
        <taxon>Pucciniales</taxon>
        <taxon>Melampsoraceae</taxon>
        <taxon>Melampsora</taxon>
    </lineage>
</organism>
<dbReference type="AlphaFoldDB" id="F4RHA4"/>
<feature type="domain" description="F-box" evidence="2">
    <location>
        <begin position="109"/>
        <end position="158"/>
    </location>
</feature>
<protein>
    <recommendedName>
        <fullName evidence="2">F-box domain-containing protein</fullName>
    </recommendedName>
</protein>
<dbReference type="InterPro" id="IPR036047">
    <property type="entry name" value="F-box-like_dom_sf"/>
</dbReference>